<reference evidence="2" key="1">
    <citation type="submission" date="2017-09" db="EMBL/GenBank/DDBJ databases">
        <authorList>
            <person name="Varghese N."/>
            <person name="Submissions S."/>
        </authorList>
    </citation>
    <scope>NUCLEOTIDE SEQUENCE [LARGE SCALE GENOMIC DNA]</scope>
    <source>
        <strain evidence="2">DSM 29961</strain>
    </source>
</reference>
<evidence type="ECO:0008006" key="3">
    <source>
        <dbReference type="Google" id="ProtNLM"/>
    </source>
</evidence>
<organism evidence="1 2">
    <name type="scientific">Spirosoma fluviale</name>
    <dbReference type="NCBI Taxonomy" id="1597977"/>
    <lineage>
        <taxon>Bacteria</taxon>
        <taxon>Pseudomonadati</taxon>
        <taxon>Bacteroidota</taxon>
        <taxon>Cytophagia</taxon>
        <taxon>Cytophagales</taxon>
        <taxon>Cytophagaceae</taxon>
        <taxon>Spirosoma</taxon>
    </lineage>
</organism>
<dbReference type="Proteomes" id="UP000219452">
    <property type="component" value="Unassembled WGS sequence"/>
</dbReference>
<gene>
    <name evidence="1" type="ORF">SAMN06269250_3879</name>
</gene>
<name>A0A286GAG5_9BACT</name>
<protein>
    <recommendedName>
        <fullName evidence="3">Glycosyl hydrolase family 67 N-terminus</fullName>
    </recommendedName>
</protein>
<keyword evidence="2" id="KW-1185">Reference proteome</keyword>
<proteinExistence type="predicted"/>
<evidence type="ECO:0000313" key="2">
    <source>
        <dbReference type="Proteomes" id="UP000219452"/>
    </source>
</evidence>
<accession>A0A286GAG5</accession>
<evidence type="ECO:0000313" key="1">
    <source>
        <dbReference type="EMBL" id="SOD92246.1"/>
    </source>
</evidence>
<dbReference type="EMBL" id="OCNH01000003">
    <property type="protein sequence ID" value="SOD92246.1"/>
    <property type="molecule type" value="Genomic_DNA"/>
</dbReference>
<dbReference type="AlphaFoldDB" id="A0A286GAG5"/>
<sequence>MGIKVHSLFELIPGLSFAMPKNRITLKTSRVMKNLRCLTKPALIPYLIIILITGCYGYVSGETPEVSIISDQKQAAAITHGLTKVTEALTAKHISFENVASIGQARGKAVIVAGLAAGEGKAATLLKAGNRPIPTGAESLLIWKTSSAKKPVWVVSGSDNRGLMYGLLELADRIGWSKDAKNPLSAVNEMTEKPAVRNRAISIYTMNRAYWESRLYDENHWVRYLDLLAQSRFNKLVVIFGYENGGFLAPCYPYFFNVEGYPDVRMVGITAQQQQRNLAAFNRLIQMAHDRGIEFTVGIWDHIYRGGVQGGGIPGTKDAPDKPVPGLVWGLTADNLTAYTKTALVKFVKQVPNLDAIQFRMHNESGLKEGEQESFWTDVFQMMKTAAPNLQLDLRAKELPESVIQSALSVGVNFRVNTKYWMEQMGMPYHPTLVNPDKSPIRHSYAYLLRYPQKYKMNWQLWSGGTTRILLWGDPDYARRFAESTHLYEGDGFEINEPLATKMEAQPHDAKPFELLNAPYRYYTYEFERYWHFFQVFGRIGYNPDTDPAVWNHEFDRRFGEKAAPFIAKAIHQASWILPRIITSSYPYTSFPTTRGWAEKQRLGDLQTFAKAELSDMAQFASFDEEAKFKTDGGETARMLPSANSRWFRQTSDALNQLIANAEKAAGKSSNKELVSTLTDLKILSNLALYHSHRILAAVNYRIFDRTQNVAAFDEAIAKEQAAIAAWRQMVAAAGDVYTDNLALGVCVADLCGHWRDELAALEKGLAGLQQRRTALRAEASTVKTAIASATLPYKALPETSSDPNFQISHQPVTTAPVGKPISVRIQVKAPAGVKWIRLRYRNVNQELPYNTLAMLPSGEKDVYSVVVPAEQIKPEWDFMYFIEIMDNNGVGQIYPDLAKETPYRIVKLIR</sequence>